<feature type="compositionally biased region" description="Basic and acidic residues" evidence="7">
    <location>
        <begin position="292"/>
        <end position="334"/>
    </location>
</feature>
<dbReference type="GeneID" id="30911336"/>
<dbReference type="Proteomes" id="UP000092716">
    <property type="component" value="Chromosome 12"/>
</dbReference>
<dbReference type="GO" id="GO:0006397">
    <property type="term" value="P:mRNA processing"/>
    <property type="evidence" value="ECO:0007669"/>
    <property type="project" value="UniProtKB-KW"/>
</dbReference>
<sequence length="765" mass="86783">MEQNGCSLLIKNLSFHTSPEKIRKIFQSFGKVRDVYLPLDHYTRRPRGFGFVEYYEPQYAKEALTILNHSKIDGNEVNIIIAQNRRKSPETMKRYQQIARKGDRWSYKGHPPYRSESKGKIIHRRRDTSSEEEEEGRGKCYQSMSRYQSKSRIMHKMSKKEKRLKRKKVARRYCRSRKKYSESASTYSASSSYRSSYSRGSNRRSNRRRRPRRRSGSRRWKRDAVRSTSRTISYSTSYSASSYESDKGRRRTTKRKNPRRRQRKGEKEATTKVVKKQSSETFSRSVSLSNSEGERRDGGFVKDPQKGIERRSGKDPGKESREDTDRHTCKDMRGKICKSFSLSRNSHESNKDPQNCMHNRGSYSTEEENQPGEQTHHNHGESLKRDDRVETIKAKNKTKSSNNSSEDTTSHRDPDGESNSSNEVAPKLSYQGSPTNGQHKQPYLADRLEEREEEKKEKGTKKKAKSVSTSSSSDVNCGGVTHEEARDKTYAERESPPAKKVHRKSNSNNGSNSNREKGSSQGTEEESCSCTFGTKRKRTCLSTTASNTNSTQMMDHLQSGETENDNGVNTKNKSSSSTIEKENKFHLKEDLELRYLSGCDNAKGGNNFDSGEDRIGGNANSSSRTSSTYRRCRKKHKQRYLHGGKRKKRINESHSTDRSTTGDKKSIRTISKERKSGKTENAHRRMMKDGRRNRGRITLSKSESRDGSNGGGKINAGRETTAGVTNRVATGGDVTREGYGDSAGESLGSAKSRCGKVTSPAPVAN</sequence>
<name>A0A1B1E376_9APIC</name>
<feature type="compositionally biased region" description="Basic and acidic residues" evidence="7">
    <location>
        <begin position="481"/>
        <end position="497"/>
    </location>
</feature>
<keyword evidence="2" id="KW-0507">mRNA processing</keyword>
<keyword evidence="4" id="KW-0508">mRNA splicing</keyword>
<dbReference type="InterPro" id="IPR012677">
    <property type="entry name" value="Nucleotide-bd_a/b_plait_sf"/>
</dbReference>
<feature type="compositionally biased region" description="Polar residues" evidence="7">
    <location>
        <begin position="540"/>
        <end position="578"/>
    </location>
</feature>
<dbReference type="RefSeq" id="XP_019916102.1">
    <property type="nucleotide sequence ID" value="XM_020061389.1"/>
</dbReference>
<feature type="compositionally biased region" description="Low complexity" evidence="7">
    <location>
        <begin position="227"/>
        <end position="243"/>
    </location>
</feature>
<feature type="compositionally biased region" description="Polar residues" evidence="7">
    <location>
        <begin position="142"/>
        <end position="151"/>
    </location>
</feature>
<gene>
    <name evidence="9" type="ORF">PCOAH_00046050</name>
</gene>
<dbReference type="PROSITE" id="PS50102">
    <property type="entry name" value="RRM"/>
    <property type="match status" value="1"/>
</dbReference>
<evidence type="ECO:0000313" key="9">
    <source>
        <dbReference type="EMBL" id="ANQ09407.1"/>
    </source>
</evidence>
<reference evidence="10" key="1">
    <citation type="submission" date="2016-06" db="EMBL/GenBank/DDBJ databases">
        <title>First high quality genome sequence of Plasmodium coatneyi using continuous long reads from single molecule, real-time sequencing.</title>
        <authorList>
            <person name="Chien J.-T."/>
            <person name="Pakala S.B."/>
            <person name="Geraldo J.A."/>
            <person name="Lapp S.A."/>
            <person name="Barnwell J.W."/>
            <person name="Kissinger J.C."/>
            <person name="Galinski M.R."/>
            <person name="Humphrey J.C."/>
        </authorList>
    </citation>
    <scope>NUCLEOTIDE SEQUENCE [LARGE SCALE GENOMIC DNA]</scope>
    <source>
        <strain evidence="10">Hackeri</strain>
    </source>
</reference>
<dbReference type="Gene3D" id="3.30.70.330">
    <property type="match status" value="1"/>
</dbReference>
<feature type="compositionally biased region" description="Basic residues" evidence="7">
    <location>
        <begin position="630"/>
        <end position="649"/>
    </location>
</feature>
<dbReference type="GO" id="GO:0003723">
    <property type="term" value="F:RNA binding"/>
    <property type="evidence" value="ECO:0007669"/>
    <property type="project" value="UniProtKB-UniRule"/>
</dbReference>
<dbReference type="InterPro" id="IPR051106">
    <property type="entry name" value="RNA-bind/splicing_reg"/>
</dbReference>
<dbReference type="OrthoDB" id="8093034at2759"/>
<feature type="compositionally biased region" description="Basic and acidic residues" evidence="7">
    <location>
        <begin position="374"/>
        <end position="393"/>
    </location>
</feature>
<dbReference type="Pfam" id="PF00076">
    <property type="entry name" value="RRM_1"/>
    <property type="match status" value="1"/>
</dbReference>
<dbReference type="GO" id="GO:0008380">
    <property type="term" value="P:RNA splicing"/>
    <property type="evidence" value="ECO:0007669"/>
    <property type="project" value="UniProtKB-KW"/>
</dbReference>
<feature type="domain" description="RRM" evidence="8">
    <location>
        <begin position="6"/>
        <end position="84"/>
    </location>
</feature>
<dbReference type="VEuPathDB" id="PlasmoDB:PCOAH_00046050"/>
<proteinExistence type="predicted"/>
<organism evidence="9 10">
    <name type="scientific">Plasmodium coatneyi</name>
    <dbReference type="NCBI Taxonomy" id="208452"/>
    <lineage>
        <taxon>Eukaryota</taxon>
        <taxon>Sar</taxon>
        <taxon>Alveolata</taxon>
        <taxon>Apicomplexa</taxon>
        <taxon>Aconoidasida</taxon>
        <taxon>Haemosporida</taxon>
        <taxon>Plasmodiidae</taxon>
        <taxon>Plasmodium</taxon>
    </lineage>
</organism>
<dbReference type="SUPFAM" id="SSF54928">
    <property type="entry name" value="RNA-binding domain, RBD"/>
    <property type="match status" value="1"/>
</dbReference>
<evidence type="ECO:0000256" key="5">
    <source>
        <dbReference type="ARBA" id="ARBA00023242"/>
    </source>
</evidence>
<feature type="compositionally biased region" description="Basic and acidic residues" evidence="7">
    <location>
        <begin position="446"/>
        <end position="457"/>
    </location>
</feature>
<feature type="compositionally biased region" description="Basic and acidic residues" evidence="7">
    <location>
        <begin position="650"/>
        <end position="692"/>
    </location>
</feature>
<evidence type="ECO:0000256" key="3">
    <source>
        <dbReference type="ARBA" id="ARBA00022884"/>
    </source>
</evidence>
<dbReference type="PANTHER" id="PTHR48028">
    <property type="entry name" value="GLYCINE-RICH RNA-BINDING PROTEIN RZ1A"/>
    <property type="match status" value="1"/>
</dbReference>
<feature type="compositionally biased region" description="Polar residues" evidence="7">
    <location>
        <begin position="430"/>
        <end position="439"/>
    </location>
</feature>
<evidence type="ECO:0000256" key="4">
    <source>
        <dbReference type="ARBA" id="ARBA00023187"/>
    </source>
</evidence>
<comment type="subcellular location">
    <subcellularLocation>
        <location evidence="1">Nucleus</location>
    </subcellularLocation>
</comment>
<feature type="compositionally biased region" description="Basic residues" evidence="7">
    <location>
        <begin position="248"/>
        <end position="264"/>
    </location>
</feature>
<dbReference type="PANTHER" id="PTHR48028:SF4">
    <property type="entry name" value="SC35-LIKE SPLICING FACTOR"/>
    <property type="match status" value="1"/>
</dbReference>
<dbReference type="SMART" id="SM00360">
    <property type="entry name" value="RRM"/>
    <property type="match status" value="1"/>
</dbReference>
<feature type="compositionally biased region" description="Polar residues" evidence="7">
    <location>
        <begin position="352"/>
        <end position="364"/>
    </location>
</feature>
<dbReference type="KEGG" id="pcot:PCOAH_00046050"/>
<feature type="compositionally biased region" description="Basic residues" evidence="7">
    <location>
        <begin position="152"/>
        <end position="178"/>
    </location>
</feature>
<evidence type="ECO:0000256" key="7">
    <source>
        <dbReference type="SAM" id="MobiDB-lite"/>
    </source>
</evidence>
<evidence type="ECO:0000313" key="10">
    <source>
        <dbReference type="Proteomes" id="UP000092716"/>
    </source>
</evidence>
<dbReference type="InterPro" id="IPR000504">
    <property type="entry name" value="RRM_dom"/>
</dbReference>
<evidence type="ECO:0000259" key="8">
    <source>
        <dbReference type="PROSITE" id="PS50102"/>
    </source>
</evidence>
<accession>A0A1B1E376</accession>
<feature type="compositionally biased region" description="Basic residues" evidence="7">
    <location>
        <begin position="201"/>
        <end position="221"/>
    </location>
</feature>
<keyword evidence="5" id="KW-0539">Nucleus</keyword>
<evidence type="ECO:0000256" key="2">
    <source>
        <dbReference type="ARBA" id="ARBA00022664"/>
    </source>
</evidence>
<keyword evidence="10" id="KW-1185">Reference proteome</keyword>
<feature type="compositionally biased region" description="Polar residues" evidence="7">
    <location>
        <begin position="279"/>
        <end position="291"/>
    </location>
</feature>
<dbReference type="AlphaFoldDB" id="A0A1B1E376"/>
<dbReference type="InterPro" id="IPR035979">
    <property type="entry name" value="RBD_domain_sf"/>
</dbReference>
<feature type="region of interest" description="Disordered" evidence="7">
    <location>
        <begin position="603"/>
        <end position="765"/>
    </location>
</feature>
<evidence type="ECO:0000256" key="6">
    <source>
        <dbReference type="PROSITE-ProRule" id="PRU00176"/>
    </source>
</evidence>
<evidence type="ECO:0000256" key="1">
    <source>
        <dbReference type="ARBA" id="ARBA00004123"/>
    </source>
</evidence>
<keyword evidence="3 6" id="KW-0694">RNA-binding</keyword>
<dbReference type="GO" id="GO:0005634">
    <property type="term" value="C:nucleus"/>
    <property type="evidence" value="ECO:0007669"/>
    <property type="project" value="UniProtKB-SubCell"/>
</dbReference>
<protein>
    <recommendedName>
        <fullName evidence="8">RRM domain-containing protein</fullName>
    </recommendedName>
</protein>
<feature type="compositionally biased region" description="Low complexity" evidence="7">
    <location>
        <begin position="183"/>
        <end position="200"/>
    </location>
</feature>
<dbReference type="EMBL" id="CP016250">
    <property type="protein sequence ID" value="ANQ09407.1"/>
    <property type="molecule type" value="Genomic_DNA"/>
</dbReference>
<feature type="region of interest" description="Disordered" evidence="7">
    <location>
        <begin position="103"/>
        <end position="583"/>
    </location>
</feature>